<evidence type="ECO:0000313" key="2">
    <source>
        <dbReference type="Proteomes" id="UP000218231"/>
    </source>
</evidence>
<dbReference type="EMBL" id="LIAE01010185">
    <property type="protein sequence ID" value="PAV65907.1"/>
    <property type="molecule type" value="Genomic_DNA"/>
</dbReference>
<name>A0A2A2JW50_9BILA</name>
<proteinExistence type="predicted"/>
<evidence type="ECO:0000313" key="1">
    <source>
        <dbReference type="EMBL" id="PAV65907.1"/>
    </source>
</evidence>
<sequence length="256" mass="28035">MRLGPEILWRRLDRSAECGGGVPGPARIPQGGARDGDGVRMPVLQNLLGLLRIGNQADRDDRHRDRVLDSSGQRHLIAGTDRDLLAWIEAAARHVDGGAATPFQRFGELRGILRRPAALDPIGPRHADGDGPVGGKRRTHRVEHLEREPHPVGEAAAIGILAMVGERREEFVQQIAVRGMDLDRLDPKPRCPPGGIGEGIANPRQSRLIQGDGRMIGRGIGHRARRNRLPAILRIRRDLRAPVPRLGTARLPSGMR</sequence>
<accession>A0A2A2JW50</accession>
<dbReference type="OrthoDB" id="10609405at2759"/>
<keyword evidence="2" id="KW-1185">Reference proteome</keyword>
<organism evidence="1 2">
    <name type="scientific">Diploscapter pachys</name>
    <dbReference type="NCBI Taxonomy" id="2018661"/>
    <lineage>
        <taxon>Eukaryota</taxon>
        <taxon>Metazoa</taxon>
        <taxon>Ecdysozoa</taxon>
        <taxon>Nematoda</taxon>
        <taxon>Chromadorea</taxon>
        <taxon>Rhabditida</taxon>
        <taxon>Rhabditina</taxon>
        <taxon>Rhabditomorpha</taxon>
        <taxon>Rhabditoidea</taxon>
        <taxon>Rhabditidae</taxon>
        <taxon>Diploscapter</taxon>
    </lineage>
</organism>
<dbReference type="AlphaFoldDB" id="A0A2A2JW50"/>
<gene>
    <name evidence="1" type="ORF">WR25_20075</name>
</gene>
<reference evidence="1 2" key="1">
    <citation type="journal article" date="2017" name="Curr. Biol.">
        <title>Genome architecture and evolution of a unichromosomal asexual nematode.</title>
        <authorList>
            <person name="Fradin H."/>
            <person name="Zegar C."/>
            <person name="Gutwein M."/>
            <person name="Lucas J."/>
            <person name="Kovtun M."/>
            <person name="Corcoran D."/>
            <person name="Baugh L.R."/>
            <person name="Kiontke K."/>
            <person name="Gunsalus K."/>
            <person name="Fitch D.H."/>
            <person name="Piano F."/>
        </authorList>
    </citation>
    <scope>NUCLEOTIDE SEQUENCE [LARGE SCALE GENOMIC DNA]</scope>
    <source>
        <strain evidence="1">PF1309</strain>
    </source>
</reference>
<protein>
    <submittedName>
        <fullName evidence="1">Uncharacterized protein</fullName>
    </submittedName>
</protein>
<dbReference type="Proteomes" id="UP000218231">
    <property type="component" value="Unassembled WGS sequence"/>
</dbReference>
<dbReference type="AntiFam" id="ANF00205">
    <property type="entry name" value="Shadow ORF (opposite nemA)"/>
</dbReference>
<comment type="caution">
    <text evidence="1">The sequence shown here is derived from an EMBL/GenBank/DDBJ whole genome shotgun (WGS) entry which is preliminary data.</text>
</comment>